<keyword evidence="1" id="KW-0378">Hydrolase</keyword>
<keyword evidence="1" id="KW-0547">Nucleotide-binding</keyword>
<evidence type="ECO:0000313" key="1">
    <source>
        <dbReference type="EMBL" id="JAG10486.1"/>
    </source>
</evidence>
<organism evidence="1">
    <name type="scientific">Lygus hesperus</name>
    <name type="common">Western plant bug</name>
    <dbReference type="NCBI Taxonomy" id="30085"/>
    <lineage>
        <taxon>Eukaryota</taxon>
        <taxon>Metazoa</taxon>
        <taxon>Ecdysozoa</taxon>
        <taxon>Arthropoda</taxon>
        <taxon>Hexapoda</taxon>
        <taxon>Insecta</taxon>
        <taxon>Pterygota</taxon>
        <taxon>Neoptera</taxon>
        <taxon>Paraneoptera</taxon>
        <taxon>Hemiptera</taxon>
        <taxon>Heteroptera</taxon>
        <taxon>Panheteroptera</taxon>
        <taxon>Cimicomorpha</taxon>
        <taxon>Miridae</taxon>
        <taxon>Mirini</taxon>
        <taxon>Lygus</taxon>
    </lineage>
</organism>
<accession>A0A0A9WST7</accession>
<reference evidence="1" key="1">
    <citation type="journal article" date="2014" name="PLoS ONE">
        <title>Transcriptome-Based Identification of ABC Transporters in the Western Tarnished Plant Bug Lygus hesperus.</title>
        <authorList>
            <person name="Hull J.J."/>
            <person name="Chaney K."/>
            <person name="Geib S.M."/>
            <person name="Fabrick J.A."/>
            <person name="Brent C.S."/>
            <person name="Walsh D."/>
            <person name="Lavine L.C."/>
        </authorList>
    </citation>
    <scope>NUCLEOTIDE SEQUENCE</scope>
</reference>
<sequence>PVLLGFQFLFTVPHLPSPHNSRSNPSSSACSATSWIPIEDSFDGVAFVHSDDMPCPSESSKLDKLHHVFFIIQALQLVVFSSRDSIFTNCSKYFSQHSSL</sequence>
<proteinExistence type="predicted"/>
<name>A0A0A9WST7_LYGHE</name>
<keyword evidence="1" id="KW-0067">ATP-binding</keyword>
<keyword evidence="1" id="KW-0347">Helicase</keyword>
<feature type="non-terminal residue" evidence="1">
    <location>
        <position position="100"/>
    </location>
</feature>
<reference evidence="1" key="2">
    <citation type="submission" date="2014-07" db="EMBL/GenBank/DDBJ databases">
        <authorList>
            <person name="Hull J."/>
        </authorList>
    </citation>
    <scope>NUCLEOTIDE SEQUENCE</scope>
</reference>
<dbReference type="AlphaFoldDB" id="A0A0A9WST7"/>
<protein>
    <submittedName>
        <fullName evidence="1">DEAD-box ATP-dependent RNA helicase 14</fullName>
    </submittedName>
</protein>
<dbReference type="EMBL" id="GBHO01033118">
    <property type="protein sequence ID" value="JAG10486.1"/>
    <property type="molecule type" value="Transcribed_RNA"/>
</dbReference>
<dbReference type="GO" id="GO:0004386">
    <property type="term" value="F:helicase activity"/>
    <property type="evidence" value="ECO:0007669"/>
    <property type="project" value="UniProtKB-KW"/>
</dbReference>
<gene>
    <name evidence="1" type="ORF">CM83_105627</name>
</gene>
<feature type="non-terminal residue" evidence="1">
    <location>
        <position position="1"/>
    </location>
</feature>